<accession>A0A238WM64</accession>
<proteinExistence type="predicted"/>
<dbReference type="Proteomes" id="UP000198415">
    <property type="component" value="Unassembled WGS sequence"/>
</dbReference>
<feature type="compositionally biased region" description="Low complexity" evidence="1">
    <location>
        <begin position="251"/>
        <end position="263"/>
    </location>
</feature>
<dbReference type="RefSeq" id="WP_089292450.1">
    <property type="nucleotide sequence ID" value="NZ_BOMU01000019.1"/>
</dbReference>
<protein>
    <submittedName>
        <fullName evidence="2">Uncharacterized protein</fullName>
    </submittedName>
</protein>
<evidence type="ECO:0000313" key="2">
    <source>
        <dbReference type="EMBL" id="SNR47567.1"/>
    </source>
</evidence>
<feature type="compositionally biased region" description="Basic and acidic residues" evidence="1">
    <location>
        <begin position="266"/>
        <end position="317"/>
    </location>
</feature>
<feature type="region of interest" description="Disordered" evidence="1">
    <location>
        <begin position="1"/>
        <end position="23"/>
    </location>
</feature>
<dbReference type="OrthoDB" id="3287532at2"/>
<organism evidence="2 3">
    <name type="scientific">Actinoplanes regularis</name>
    <dbReference type="NCBI Taxonomy" id="52697"/>
    <lineage>
        <taxon>Bacteria</taxon>
        <taxon>Bacillati</taxon>
        <taxon>Actinomycetota</taxon>
        <taxon>Actinomycetes</taxon>
        <taxon>Micromonosporales</taxon>
        <taxon>Micromonosporaceae</taxon>
        <taxon>Actinoplanes</taxon>
    </lineage>
</organism>
<dbReference type="AlphaFoldDB" id="A0A238WM64"/>
<keyword evidence="3" id="KW-1185">Reference proteome</keyword>
<evidence type="ECO:0000256" key="1">
    <source>
        <dbReference type="SAM" id="MobiDB-lite"/>
    </source>
</evidence>
<name>A0A238WM64_9ACTN</name>
<reference evidence="2 3" key="1">
    <citation type="submission" date="2017-06" db="EMBL/GenBank/DDBJ databases">
        <authorList>
            <person name="Kim H.J."/>
            <person name="Triplett B.A."/>
        </authorList>
    </citation>
    <scope>NUCLEOTIDE SEQUENCE [LARGE SCALE GENOMIC DNA]</scope>
    <source>
        <strain evidence="2 3">DSM 43151</strain>
    </source>
</reference>
<evidence type="ECO:0000313" key="3">
    <source>
        <dbReference type="Proteomes" id="UP000198415"/>
    </source>
</evidence>
<feature type="compositionally biased region" description="Polar residues" evidence="1">
    <location>
        <begin position="231"/>
        <end position="241"/>
    </location>
</feature>
<sequence length="348" mass="37087">MSDNGNPYPEQTATNARAPWLDGGPPLDVKLEGLRKYAKHMSDQQVDLVTRGTHLGRLTQMPMDAWSSDVLGEAAAVKAQVLANASELFAYLEMLGKTLHNVGSAAQTIADSYGTGDAMSAASLNDVLFAFGDKSVPRPSGLPKGLGETYWDQQANAKAAPLDAASGLWTDGETRQVSPIQTVQTSFGPNGEKREVRITNVPGGGGTITTTTVYDAKGHVVTTSSSRVTTYFNGDTQTTTEESYDAKGNKTGSTRTTTTYTSSGEVGHEVTETRDAKDVTTNRKTTDLDEGSKVVTETSEKSVKDKDGDGTHFEPTDRVTVGRQTEGQEGVSDTIAGKYDPYRDEVPG</sequence>
<feature type="compositionally biased region" description="Polar residues" evidence="1">
    <location>
        <begin position="1"/>
        <end position="15"/>
    </location>
</feature>
<feature type="region of interest" description="Disordered" evidence="1">
    <location>
        <begin position="230"/>
        <end position="348"/>
    </location>
</feature>
<dbReference type="EMBL" id="FZNR01000002">
    <property type="protein sequence ID" value="SNR47567.1"/>
    <property type="molecule type" value="Genomic_DNA"/>
</dbReference>
<gene>
    <name evidence="2" type="ORF">SAMN06264365_102683</name>
</gene>